<organism evidence="2 3">
    <name type="scientific">Candidatus Roizmanbacteria bacterium RIFCSPLOWO2_01_FULL_41_22</name>
    <dbReference type="NCBI Taxonomy" id="1802067"/>
    <lineage>
        <taxon>Bacteria</taxon>
        <taxon>Candidatus Roizmaniibacteriota</taxon>
    </lineage>
</organism>
<name>A0A1F7J740_9BACT</name>
<feature type="region of interest" description="Disordered" evidence="1">
    <location>
        <begin position="1"/>
        <end position="28"/>
    </location>
</feature>
<protein>
    <submittedName>
        <fullName evidence="2">Uncharacterized protein</fullName>
    </submittedName>
</protein>
<accession>A0A1F7J740</accession>
<feature type="compositionally biased region" description="Pro residues" evidence="1">
    <location>
        <begin position="139"/>
        <end position="153"/>
    </location>
</feature>
<sequence length="1758" mass="195537">MSSSSAENGGRSPKNYKRGHTPLKKEGVDFNHSHRNKLIRDFAAFGLGAFSALVGAQTALADPCGSETLGYHSPGVYCSTQCDPNGGYIFVQPDTCAGVLPQDQAAHDLGIGHVSRPGQPYSAASVQPISPQYSDGSPAQPPTPDPAPKPAPHVVPSSNRPQERAVAPAQPSNPQPPVISHVDYQAGPDDFSLTIHTSPASPNDPTKTIVAVPCDNPDRMIVGNVPSGNGQASIPLSLKPNTDNCVRVTAVDAFGQKGSVIETHIPYTVEVKLDAPPQIDEETGLVSVSGRIESNFPVVKFPRGYFHTCGDHDQGSFLDITPDGEFSGDLQSQPGDIPRVCINAIDEFGEVAHLEIPTPELAYQLEMGQIVTHQLPDDPKTWLIASNPPEYMQSMSTTAFGTQPQWKLVGMTGKFKCDAPFSKGVTIGDEEYRFAMKCDLTSDIGDATVQLVMADDFGNFIEQTVILDNRDSATLKEQLAYSGLLAGSGLSILLGIATAVGTGLYIQRKRELITAQSHLVKIIGPNAKINRAKRFHQAQQFAQAYPRESTQKRLLASLEREREVIIDEAIAKLQEIRKSVQLPVQKKYQLDDTASYLVATLKLLEETYTPRVRSEPTRRDAMRSRLMTVFEEYVDTVFYDETDQNKPRSWEGELIKGDRDFTRVIANHDVARYCYDLIHLEDADKRVFWKAIVDQNPELAKKLFNTGIAYCIADLEQYDNPPDYVAFAKSFQHSFPVDNGENNNPFYYFQTALDRQLVTLTSLPAIAKLSPSEKVKAATLLIKQGNIETGARVLQLPHLNLRRVIKPQTSVRVISVVDTLCQLGDFQTAQACVMVCPDDTQQATLTARYQERAQQVIDVFARQAKAGTTLTDFQTAYRLSPPLASDLQIIDQAETLVKKSDVKALLDRGQTLVTLPPTIASHVTDAVARGLDQAQQTINQGALANGPHNLSALTACLPTATLILKASQEPWYTDLPYPRKGSLTSLAKQIVMIHSSQTQSFTVFQFMWAKDLQTPAQVTSVVEMLCQFGDWQTAHACITAYPDQTQRAKLAALYEEQARLVVNQFVIQERTTGVGLEKFTQKLKLPDRLMQTLGACENLFHSFRTDSLRGLASAVEILYPNYLPAILPELNAYFQKIAARMDTYMQRGDVSIFSKPRPNHEIDELLTIDQKPWFQAMQFPEKAKLLYQAKMLGLVRLARGSEPSVLKATLDRDGHLADFPQAYRLIDLLCNWGDFTTAETCMGWYDQRAKTQLEKYLQGKERQIIHDYAIAARQTTPPVASEEFLASMRVPQSIIDHCQQVERAYRAFALPNQAAVLQRIHALCSQDTELVGYIQEDVASLVIELAAGLQKMSGRKNWAVLSNQAYGKLLTLISEVAATPWFGQVKFPQKEQFVRQASTLSLVRLARTSEPWVLQAVLERGGYLTNFVQADQLVREVYDWDDYSSGALVIEQYRGPDKPKLQKVGEQKLADLIAGYRVAIKGGQNSAAFFQGIRVPEAVKEQCQREIDVVLLQDYQAAREIVTAELLKGDYHKARRELDRLKSTLAKPYQKSLEHFLIVEKVVDDLEEAGIKDPYTISLDKKLAPYDIRGVINRHEVKDVFPLIIESLTEEQLRILLLSLILVDILPPTLVAGAHEFRFDERRNQLIAHIFPRVDFKHKMAAFHPDTVRYQYRQLPPGKQTALTLYMQGASQAIAKKVGPNRDNLSCLEEIDRMATTREKFLNLVAILALILPGVSLKVIEDDVLSHVKAELVGKFSA</sequence>
<reference evidence="2 3" key="1">
    <citation type="journal article" date="2016" name="Nat. Commun.">
        <title>Thousands of microbial genomes shed light on interconnected biogeochemical processes in an aquifer system.</title>
        <authorList>
            <person name="Anantharaman K."/>
            <person name="Brown C.T."/>
            <person name="Hug L.A."/>
            <person name="Sharon I."/>
            <person name="Castelle C.J."/>
            <person name="Probst A.J."/>
            <person name="Thomas B.C."/>
            <person name="Singh A."/>
            <person name="Wilkins M.J."/>
            <person name="Karaoz U."/>
            <person name="Brodie E.L."/>
            <person name="Williams K.H."/>
            <person name="Hubbard S.S."/>
            <person name="Banfield J.F."/>
        </authorList>
    </citation>
    <scope>NUCLEOTIDE SEQUENCE [LARGE SCALE GENOMIC DNA]</scope>
</reference>
<feature type="region of interest" description="Disordered" evidence="1">
    <location>
        <begin position="110"/>
        <end position="181"/>
    </location>
</feature>
<dbReference type="EMBL" id="MGAR01000029">
    <property type="protein sequence ID" value="OGK51420.1"/>
    <property type="molecule type" value="Genomic_DNA"/>
</dbReference>
<feature type="compositionally biased region" description="Polar residues" evidence="1">
    <location>
        <begin position="122"/>
        <end position="137"/>
    </location>
</feature>
<dbReference type="Proteomes" id="UP000176480">
    <property type="component" value="Unassembled WGS sequence"/>
</dbReference>
<evidence type="ECO:0000313" key="2">
    <source>
        <dbReference type="EMBL" id="OGK51420.1"/>
    </source>
</evidence>
<comment type="caution">
    <text evidence="2">The sequence shown here is derived from an EMBL/GenBank/DDBJ whole genome shotgun (WGS) entry which is preliminary data.</text>
</comment>
<evidence type="ECO:0000256" key="1">
    <source>
        <dbReference type="SAM" id="MobiDB-lite"/>
    </source>
</evidence>
<gene>
    <name evidence="2" type="ORF">A2966_03060</name>
</gene>
<evidence type="ECO:0000313" key="3">
    <source>
        <dbReference type="Proteomes" id="UP000176480"/>
    </source>
</evidence>
<proteinExistence type="predicted"/>
<dbReference type="STRING" id="1802067.A2966_03060"/>